<evidence type="ECO:0000256" key="2">
    <source>
        <dbReference type="ARBA" id="ARBA00022670"/>
    </source>
</evidence>
<evidence type="ECO:0000313" key="7">
    <source>
        <dbReference type="Proteomes" id="UP000190074"/>
    </source>
</evidence>
<dbReference type="AlphaFoldDB" id="A0A1U0TDI8"/>
<feature type="compositionally biased region" description="Low complexity" evidence="4">
    <location>
        <begin position="245"/>
        <end position="255"/>
    </location>
</feature>
<feature type="region of interest" description="Disordered" evidence="4">
    <location>
        <begin position="238"/>
        <end position="279"/>
    </location>
</feature>
<dbReference type="GO" id="GO:0006508">
    <property type="term" value="P:proteolysis"/>
    <property type="evidence" value="ECO:0007669"/>
    <property type="project" value="UniProtKB-KW"/>
</dbReference>
<evidence type="ECO:0000259" key="5">
    <source>
        <dbReference type="Pfam" id="PF04586"/>
    </source>
</evidence>
<gene>
    <name evidence="6" type="ORF">SAMEA2259716_01830</name>
</gene>
<evidence type="ECO:0000256" key="4">
    <source>
        <dbReference type="SAM" id="MobiDB-lite"/>
    </source>
</evidence>
<evidence type="ECO:0000256" key="3">
    <source>
        <dbReference type="ARBA" id="ARBA00022801"/>
    </source>
</evidence>
<dbReference type="RefSeq" id="WP_079626589.1">
    <property type="nucleotide sequence ID" value="NZ_FVGW01000002.1"/>
</dbReference>
<reference evidence="6 7" key="1">
    <citation type="submission" date="2016-11" db="EMBL/GenBank/DDBJ databases">
        <authorList>
            <consortium name="Pathogen Informatics"/>
        </authorList>
    </citation>
    <scope>NUCLEOTIDE SEQUENCE [LARGE SCALE GENOMIC DNA]</scope>
    <source>
        <strain evidence="6 7">911</strain>
    </source>
</reference>
<name>A0A1U0TDI8_9MYCO</name>
<dbReference type="InterPro" id="IPR054613">
    <property type="entry name" value="Peptidase_S78_dom"/>
</dbReference>
<dbReference type="InterPro" id="IPR006433">
    <property type="entry name" value="Prohead_protease"/>
</dbReference>
<keyword evidence="2 6" id="KW-0645">Protease</keyword>
<organism evidence="6 7">
    <name type="scientific">Mycobacteroides abscessus subsp. massiliense</name>
    <dbReference type="NCBI Taxonomy" id="1962118"/>
    <lineage>
        <taxon>Bacteria</taxon>
        <taxon>Bacillati</taxon>
        <taxon>Actinomycetota</taxon>
        <taxon>Actinomycetes</taxon>
        <taxon>Mycobacteriales</taxon>
        <taxon>Mycobacteriaceae</taxon>
        <taxon>Mycobacteroides</taxon>
        <taxon>Mycobacteroides abscessus</taxon>
    </lineage>
</organism>
<dbReference type="Proteomes" id="UP000190074">
    <property type="component" value="Unassembled WGS sequence"/>
</dbReference>
<keyword evidence="1" id="KW-1188">Viral release from host cell</keyword>
<protein>
    <submittedName>
        <fullName evidence="6">Phage prohead protease, HK97 family</fullName>
    </submittedName>
</protein>
<keyword evidence="3" id="KW-0378">Hydrolase</keyword>
<proteinExistence type="predicted"/>
<dbReference type="Pfam" id="PF04586">
    <property type="entry name" value="Peptidase_S78"/>
    <property type="match status" value="1"/>
</dbReference>
<accession>A0A1U0TDI8</accession>
<evidence type="ECO:0000313" key="6">
    <source>
        <dbReference type="EMBL" id="SKL84613.1"/>
    </source>
</evidence>
<dbReference type="NCBIfam" id="TIGR01543">
    <property type="entry name" value="proheadase_HK97"/>
    <property type="match status" value="1"/>
</dbReference>
<evidence type="ECO:0000256" key="1">
    <source>
        <dbReference type="ARBA" id="ARBA00022612"/>
    </source>
</evidence>
<dbReference type="EMBL" id="FVGW01000002">
    <property type="protein sequence ID" value="SKL84613.1"/>
    <property type="molecule type" value="Genomic_DNA"/>
</dbReference>
<sequence>MTIRHNRENLRDVREERHMSVRRFELREDSDVPGQLVLCGYASTYQDYDMYGGPAEGGWIERIDRRAFDKTLREKPDVHLLINHEGMPLARTKSGTLQLDADTQGLKVTAKLDRSDPDVQRLEAKMRRGDMDEMSFAFRVKDQGWEPAPGFEDDDPYSLRTITEVSLHKGDVSVVNFGANPTTSAELKSVDQALAFLADCDPAQLAEVRSNTDILVRARAALERITATLGAVDHAHDASSAVRTAKAGGASSAGGETDSRKGMSLQDALSRQGLTPPDGKLLSLDAALLQISSSAT</sequence>
<feature type="domain" description="Prohead serine protease" evidence="5">
    <location>
        <begin position="28"/>
        <end position="189"/>
    </location>
</feature>
<dbReference type="GO" id="GO:0008233">
    <property type="term" value="F:peptidase activity"/>
    <property type="evidence" value="ECO:0007669"/>
    <property type="project" value="UniProtKB-KW"/>
</dbReference>